<feature type="transmembrane region" description="Helical" evidence="2">
    <location>
        <begin position="200"/>
        <end position="219"/>
    </location>
</feature>
<reference evidence="3 4" key="1">
    <citation type="submission" date="2024-09" db="EMBL/GenBank/DDBJ databases">
        <title>Laminarin stimulates single cell rates of sulfate reduction while oxygen inhibits transcriptomic activity in coastal marine sediment.</title>
        <authorList>
            <person name="Lindsay M."/>
            <person name="Orcutt B."/>
            <person name="Emerson D."/>
            <person name="Stepanauskas R."/>
            <person name="D'Angelo T."/>
        </authorList>
    </citation>
    <scope>NUCLEOTIDE SEQUENCE [LARGE SCALE GENOMIC DNA]</scope>
    <source>
        <strain evidence="3">SAG AM-311-K15</strain>
    </source>
</reference>
<dbReference type="EMBL" id="JBHPBY010000013">
    <property type="protein sequence ID" value="MFC1848931.1"/>
    <property type="molecule type" value="Genomic_DNA"/>
</dbReference>
<keyword evidence="2" id="KW-1133">Transmembrane helix</keyword>
<keyword evidence="4" id="KW-1185">Reference proteome</keyword>
<feature type="transmembrane region" description="Helical" evidence="2">
    <location>
        <begin position="531"/>
        <end position="551"/>
    </location>
</feature>
<sequence length="680" mass="77354">MTETCPDVPSNSGRAFIESESLRLFLISFIILFFELVCIRWIPSYIRYLSYFTNFILLACFLGMGCGLLWGRRKVALLPFFPPLLLVFVIIVSWVKFELHFEISDTVYFKDPFTLDQPSESYLLLPFGFMFITVLFILISQEMGFLFSRFKPLHAYALNIGGSMAGIASFFFISLAQITPLWWFFLVAGGVFVLIRGRLALRLFTLVMLGGVCLIVFSLQKGTYWSPYYKITMFDIQHGGKVINVNNIGHQNMQSIAHKEHFYHVPYIVFKNNHYKRALIIGAGSGSDVSFALHYGVEAITAVEIDPVLYELGARYHPLAPYSSPRVMVHINDARSFLRNDTQTYDLIIYALPDSLTLTSSFANLRLESYLFTLESFSETRKRLSPGGLLVLYNYYREDWLIAKIGSMLEQVFGSPPAIVYYGGEMKHAVFLIGDKLEDLKKPLARIKTNLSLKPASDEWPFLYMKKPVISVEFFLALGMVGLFALILIGKTAPKGTLKKFSGHFFFLGAAFMLLETTSVVRFSLLFGNTWMVNSLVFFSILAMVMLAIWISQKFHVSQLWILYALLFGMLAVNFFLPLENLLAGNPVVRYFLSSLLLFSPIFLANLIFTQTFREEGDAAISLAFNILGAVMGGMFEYTSLIFGYRNLVLFVTLFYALSLLFLYRAMKQQADSRLDGTKF</sequence>
<keyword evidence="1" id="KW-0620">Polyamine biosynthesis</keyword>
<feature type="transmembrane region" description="Helical" evidence="2">
    <location>
        <begin position="645"/>
        <end position="664"/>
    </location>
</feature>
<dbReference type="CDD" id="cd02440">
    <property type="entry name" value="AdoMet_MTases"/>
    <property type="match status" value="1"/>
</dbReference>
<feature type="transmembrane region" description="Helical" evidence="2">
    <location>
        <begin position="48"/>
        <end position="70"/>
    </location>
</feature>
<organism evidence="3 4">
    <name type="scientific">candidate division CSSED10-310 bacterium</name>
    <dbReference type="NCBI Taxonomy" id="2855610"/>
    <lineage>
        <taxon>Bacteria</taxon>
        <taxon>Bacteria division CSSED10-310</taxon>
    </lineage>
</organism>
<comment type="caution">
    <text evidence="3">The sequence shown here is derived from an EMBL/GenBank/DDBJ whole genome shotgun (WGS) entry which is preliminary data.</text>
</comment>
<feature type="transmembrane region" description="Helical" evidence="2">
    <location>
        <begin position="474"/>
        <end position="493"/>
    </location>
</feature>
<feature type="transmembrane region" description="Helical" evidence="2">
    <location>
        <begin position="24"/>
        <end position="42"/>
    </location>
</feature>
<feature type="transmembrane region" description="Helical" evidence="2">
    <location>
        <begin position="591"/>
        <end position="609"/>
    </location>
</feature>
<feature type="transmembrane region" description="Helical" evidence="2">
    <location>
        <begin position="560"/>
        <end position="579"/>
    </location>
</feature>
<dbReference type="Proteomes" id="UP001594351">
    <property type="component" value="Unassembled WGS sequence"/>
</dbReference>
<evidence type="ECO:0000256" key="1">
    <source>
        <dbReference type="ARBA" id="ARBA00023115"/>
    </source>
</evidence>
<dbReference type="Gene3D" id="3.40.50.150">
    <property type="entry name" value="Vaccinia Virus protein VP39"/>
    <property type="match status" value="1"/>
</dbReference>
<feature type="transmembrane region" description="Helical" evidence="2">
    <location>
        <begin position="621"/>
        <end position="639"/>
    </location>
</feature>
<protein>
    <submittedName>
        <fullName evidence="3">Spermidine synthase</fullName>
    </submittedName>
</protein>
<dbReference type="Pfam" id="PF01564">
    <property type="entry name" value="Spermine_synth"/>
    <property type="match status" value="1"/>
</dbReference>
<feature type="transmembrane region" description="Helical" evidence="2">
    <location>
        <begin position="505"/>
        <end position="525"/>
    </location>
</feature>
<proteinExistence type="predicted"/>
<feature type="transmembrane region" description="Helical" evidence="2">
    <location>
        <begin position="122"/>
        <end position="141"/>
    </location>
</feature>
<dbReference type="InterPro" id="IPR029063">
    <property type="entry name" value="SAM-dependent_MTases_sf"/>
</dbReference>
<dbReference type="SUPFAM" id="SSF53335">
    <property type="entry name" value="S-adenosyl-L-methionine-dependent methyltransferases"/>
    <property type="match status" value="1"/>
</dbReference>
<evidence type="ECO:0000256" key="2">
    <source>
        <dbReference type="SAM" id="Phobius"/>
    </source>
</evidence>
<feature type="transmembrane region" description="Helical" evidence="2">
    <location>
        <begin position="77"/>
        <end position="95"/>
    </location>
</feature>
<dbReference type="PANTHER" id="PTHR43317:SF1">
    <property type="entry name" value="THERMOSPERMINE SYNTHASE ACAULIS5"/>
    <property type="match status" value="1"/>
</dbReference>
<keyword evidence="2" id="KW-0472">Membrane</keyword>
<feature type="transmembrane region" description="Helical" evidence="2">
    <location>
        <begin position="153"/>
        <end position="173"/>
    </location>
</feature>
<gene>
    <name evidence="3" type="ORF">ACFL27_01870</name>
</gene>
<dbReference type="PANTHER" id="PTHR43317">
    <property type="entry name" value="THERMOSPERMINE SYNTHASE ACAULIS5"/>
    <property type="match status" value="1"/>
</dbReference>
<keyword evidence="2" id="KW-0812">Transmembrane</keyword>
<name>A0ABV6YS28_UNCC1</name>
<evidence type="ECO:0000313" key="3">
    <source>
        <dbReference type="EMBL" id="MFC1848931.1"/>
    </source>
</evidence>
<accession>A0ABV6YS28</accession>
<evidence type="ECO:0000313" key="4">
    <source>
        <dbReference type="Proteomes" id="UP001594351"/>
    </source>
</evidence>
<feature type="transmembrane region" description="Helical" evidence="2">
    <location>
        <begin position="179"/>
        <end position="195"/>
    </location>
</feature>